<name>A0A9P6MAB9_9FUNG</name>
<dbReference type="EMBL" id="JAAAHW010003379">
    <property type="protein sequence ID" value="KAF9984514.1"/>
    <property type="molecule type" value="Genomic_DNA"/>
</dbReference>
<accession>A0A9P6MAB9</accession>
<dbReference type="InterPro" id="IPR002918">
    <property type="entry name" value="Lipase_EstA/Esterase_EstB"/>
</dbReference>
<comment type="caution">
    <text evidence="2">The sequence shown here is derived from an EMBL/GenBank/DDBJ whole genome shotgun (WGS) entry which is preliminary data.</text>
</comment>
<dbReference type="AlphaFoldDB" id="A0A9P6MAB9"/>
<gene>
    <name evidence="2" type="ORF">BGZ65_000231</name>
</gene>
<dbReference type="PANTHER" id="PTHR32015">
    <property type="entry name" value="FASTING INDUCED LIPASE"/>
    <property type="match status" value="1"/>
</dbReference>
<keyword evidence="1" id="KW-0732">Signal</keyword>
<dbReference type="InterPro" id="IPR029058">
    <property type="entry name" value="AB_hydrolase_fold"/>
</dbReference>
<feature type="signal peptide" evidence="1">
    <location>
        <begin position="1"/>
        <end position="23"/>
    </location>
</feature>
<dbReference type="PANTHER" id="PTHR32015:SF1">
    <property type="entry name" value="LIPASE"/>
    <property type="match status" value="1"/>
</dbReference>
<dbReference type="Pfam" id="PF01674">
    <property type="entry name" value="Lipase_2"/>
    <property type="match status" value="1"/>
</dbReference>
<proteinExistence type="predicted"/>
<protein>
    <submittedName>
        <fullName evidence="2">Uncharacterized protein</fullName>
    </submittedName>
</protein>
<evidence type="ECO:0000313" key="3">
    <source>
        <dbReference type="Proteomes" id="UP000749646"/>
    </source>
</evidence>
<dbReference type="Gene3D" id="3.40.50.1820">
    <property type="entry name" value="alpha/beta hydrolase"/>
    <property type="match status" value="1"/>
</dbReference>
<evidence type="ECO:0000313" key="2">
    <source>
        <dbReference type="EMBL" id="KAF9984514.1"/>
    </source>
</evidence>
<sequence>MHFKSLASVAITLAALAATFVQASPLPRVQGEASALAVDEHTTLAKRSSAGWNNWNCKPSAAHPRALVLVHGLLANGVDNWLYMAPRFVIEGYCVYTVDYGQLNSVPIIYGLDKMENSAQQLSDFVNKVLAATGTTQVDMFGHSQGSLMPRYYLKYLGGGPKVHKFATIGSIQYGTDLLGLVKLLEPLGLYDPLKKTFDSFCLSCFQLLTNSTFIQNLNDGGDTVPGVEYLMIVSKYDEIVTPYKTGFLRDNNPKVRNQVLQDWCPLDLSEHALQFASPVVFNAVHAFFTPTADQTINCVDLLHK</sequence>
<feature type="chain" id="PRO_5040419486" evidence="1">
    <location>
        <begin position="24"/>
        <end position="305"/>
    </location>
</feature>
<evidence type="ECO:0000256" key="1">
    <source>
        <dbReference type="SAM" id="SignalP"/>
    </source>
</evidence>
<dbReference type="SUPFAM" id="SSF53474">
    <property type="entry name" value="alpha/beta-Hydrolases"/>
    <property type="match status" value="1"/>
</dbReference>
<keyword evidence="3" id="KW-1185">Reference proteome</keyword>
<dbReference type="Proteomes" id="UP000749646">
    <property type="component" value="Unassembled WGS sequence"/>
</dbReference>
<dbReference type="GO" id="GO:0016042">
    <property type="term" value="P:lipid catabolic process"/>
    <property type="evidence" value="ECO:0007669"/>
    <property type="project" value="InterPro"/>
</dbReference>
<dbReference type="OrthoDB" id="9974421at2759"/>
<organism evidence="2 3">
    <name type="scientific">Modicella reniformis</name>
    <dbReference type="NCBI Taxonomy" id="1440133"/>
    <lineage>
        <taxon>Eukaryota</taxon>
        <taxon>Fungi</taxon>
        <taxon>Fungi incertae sedis</taxon>
        <taxon>Mucoromycota</taxon>
        <taxon>Mortierellomycotina</taxon>
        <taxon>Mortierellomycetes</taxon>
        <taxon>Mortierellales</taxon>
        <taxon>Mortierellaceae</taxon>
        <taxon>Modicella</taxon>
    </lineage>
</organism>
<reference evidence="2" key="1">
    <citation type="journal article" date="2020" name="Fungal Divers.">
        <title>Resolving the Mortierellaceae phylogeny through synthesis of multi-gene phylogenetics and phylogenomics.</title>
        <authorList>
            <person name="Vandepol N."/>
            <person name="Liber J."/>
            <person name="Desiro A."/>
            <person name="Na H."/>
            <person name="Kennedy M."/>
            <person name="Barry K."/>
            <person name="Grigoriev I.V."/>
            <person name="Miller A.N."/>
            <person name="O'Donnell K."/>
            <person name="Stajich J.E."/>
            <person name="Bonito G."/>
        </authorList>
    </citation>
    <scope>NUCLEOTIDE SEQUENCE</scope>
    <source>
        <strain evidence="2">MES-2147</strain>
    </source>
</reference>
<dbReference type="GO" id="GO:0016298">
    <property type="term" value="F:lipase activity"/>
    <property type="evidence" value="ECO:0007669"/>
    <property type="project" value="TreeGrafter"/>
</dbReference>